<evidence type="ECO:0000256" key="5">
    <source>
        <dbReference type="SAM" id="MobiDB-lite"/>
    </source>
</evidence>
<proteinExistence type="inferred from homology"/>
<keyword evidence="6" id="KW-1133">Transmembrane helix</keyword>
<feature type="transmembrane region" description="Helical" evidence="6">
    <location>
        <begin position="78"/>
        <end position="96"/>
    </location>
</feature>
<feature type="compositionally biased region" description="Low complexity" evidence="5">
    <location>
        <begin position="582"/>
        <end position="597"/>
    </location>
</feature>
<dbReference type="InterPro" id="IPR000873">
    <property type="entry name" value="AMP-dep_synth/lig_dom"/>
</dbReference>
<dbReference type="PANTHER" id="PTHR22754">
    <property type="entry name" value="DISCO-INTERACTING PROTEIN 2 DIP2 -RELATED"/>
    <property type="match status" value="1"/>
</dbReference>
<evidence type="ECO:0000256" key="6">
    <source>
        <dbReference type="SAM" id="Phobius"/>
    </source>
</evidence>
<sequence length="627" mass="67122">MTIDHSREPSTFAEVVGLQALRHADHPACFFLAGDGTETGRLSYGELDRASRSVAALVQEIASPGDRVLLLYPPGLDFIAAFFGCLYAGVVAVPAYPPKQNRHLLRLQAIVADADACAVLTTGDILGRVSRGLDEHPRLAGLAWRATDRGGLPQEDAFRPVPLTGDTLAFLQYTSGSTGQPKGVMVSHYNLLCNCDMICSQWNLSENDRIVSWLPAFHDMGLIGMILTAFYLGTSIVLMAPVSFIQRPILWLEAISRYRGTFTAAPNFGYELCAHKITDEAAASLDLSSLRVAANGSEPVRASTLAAFAERFAPAGFRPEAAAPCYGLAEATLLAAGHSGVPELRSADRAALERHELLEPADEASAAELVSCGPVADRTRMAIVHPDTREVCPDGTVGEIWLSGPSVALGYWRRPEVTAEVFQATLAGSGDGPFLRTGDLGFLNEGRLFVTGRIKDLILIRGRNLYPQDLELVSERSHPALLPGASAAFTVEIAGQERLVVVQEVARHTKDTGEAMASIRRAVFQEYDVSPYAVVLIRQSSLPKTSSGKIQRRAARAEFLEDQLTVVAQWREGEETSGSEQAEAAAGMGIPAAPAAGRPGGETGRSEAENGNGPAPAAIERWLTAEL</sequence>
<feature type="transmembrane region" description="Helical" evidence="6">
    <location>
        <begin position="222"/>
        <end position="244"/>
    </location>
</feature>
<dbReference type="RefSeq" id="WP_150459749.1">
    <property type="nucleotide sequence ID" value="NZ_VYKK01000032.1"/>
</dbReference>
<gene>
    <name evidence="9" type="ORF">F4V43_18475</name>
</gene>
<dbReference type="InterPro" id="IPR025110">
    <property type="entry name" value="AMP-bd_C"/>
</dbReference>
<keyword evidence="2 9" id="KW-0436">Ligase</keyword>
<dbReference type="PROSITE" id="PS00455">
    <property type="entry name" value="AMP_BINDING"/>
    <property type="match status" value="1"/>
</dbReference>
<reference evidence="9 10" key="1">
    <citation type="submission" date="2019-09" db="EMBL/GenBank/DDBJ databases">
        <title>Bacillus ochoae sp. nov., Paenibacillus whitsoniae sp. nov., Paenibacillus spiritus sp. nov. Isolated from the Mars Exploration Rover during spacecraft assembly.</title>
        <authorList>
            <person name="Seuylemezian A."/>
            <person name="Vaishampayan P."/>
        </authorList>
    </citation>
    <scope>NUCLEOTIDE SEQUENCE [LARGE SCALE GENOMIC DNA]</scope>
    <source>
        <strain evidence="9 10">MER_111</strain>
    </source>
</reference>
<keyword evidence="4" id="KW-0443">Lipid metabolism</keyword>
<evidence type="ECO:0000313" key="10">
    <source>
        <dbReference type="Proteomes" id="UP000367750"/>
    </source>
</evidence>
<evidence type="ECO:0000256" key="1">
    <source>
        <dbReference type="ARBA" id="ARBA00006432"/>
    </source>
</evidence>
<dbReference type="Gene3D" id="3.40.50.12780">
    <property type="entry name" value="N-terminal domain of ligase-like"/>
    <property type="match status" value="1"/>
</dbReference>
<protein>
    <submittedName>
        <fullName evidence="9">Fatty acyl-AMP ligase</fullName>
    </submittedName>
</protein>
<comment type="caution">
    <text evidence="9">The sequence shown here is derived from an EMBL/GenBank/DDBJ whole genome shotgun (WGS) entry which is preliminary data.</text>
</comment>
<dbReference type="InterPro" id="IPR040097">
    <property type="entry name" value="FAAL/FAAC"/>
</dbReference>
<dbReference type="Pfam" id="PF00501">
    <property type="entry name" value="AMP-binding"/>
    <property type="match status" value="1"/>
</dbReference>
<dbReference type="InterPro" id="IPR020845">
    <property type="entry name" value="AMP-binding_CS"/>
</dbReference>
<dbReference type="CDD" id="cd05931">
    <property type="entry name" value="FAAL"/>
    <property type="match status" value="1"/>
</dbReference>
<evidence type="ECO:0000259" key="7">
    <source>
        <dbReference type="Pfam" id="PF00501"/>
    </source>
</evidence>
<dbReference type="OrthoDB" id="9765680at2"/>
<feature type="region of interest" description="Disordered" evidence="5">
    <location>
        <begin position="572"/>
        <end position="627"/>
    </location>
</feature>
<dbReference type="InterPro" id="IPR045851">
    <property type="entry name" value="AMP-bd_C_sf"/>
</dbReference>
<keyword evidence="10" id="KW-1185">Reference proteome</keyword>
<organism evidence="9 10">
    <name type="scientific">Paenibacillus spiritus</name>
    <dbReference type="NCBI Taxonomy" id="2496557"/>
    <lineage>
        <taxon>Bacteria</taxon>
        <taxon>Bacillati</taxon>
        <taxon>Bacillota</taxon>
        <taxon>Bacilli</taxon>
        <taxon>Bacillales</taxon>
        <taxon>Paenibacillaceae</taxon>
        <taxon>Paenibacillus</taxon>
    </lineage>
</organism>
<feature type="non-terminal residue" evidence="9">
    <location>
        <position position="627"/>
    </location>
</feature>
<evidence type="ECO:0000259" key="8">
    <source>
        <dbReference type="Pfam" id="PF23024"/>
    </source>
</evidence>
<dbReference type="AlphaFoldDB" id="A0A5J5FTT3"/>
<dbReference type="Pfam" id="PF23024">
    <property type="entry name" value="AMP-dom_DIP2-like"/>
    <property type="match status" value="1"/>
</dbReference>
<dbReference type="GO" id="GO:0006633">
    <property type="term" value="P:fatty acid biosynthetic process"/>
    <property type="evidence" value="ECO:0007669"/>
    <property type="project" value="TreeGrafter"/>
</dbReference>
<dbReference type="SUPFAM" id="SSF56801">
    <property type="entry name" value="Acetyl-CoA synthetase-like"/>
    <property type="match status" value="1"/>
</dbReference>
<evidence type="ECO:0000256" key="4">
    <source>
        <dbReference type="ARBA" id="ARBA00023098"/>
    </source>
</evidence>
<dbReference type="GO" id="GO:0070566">
    <property type="term" value="F:adenylyltransferase activity"/>
    <property type="evidence" value="ECO:0007669"/>
    <property type="project" value="TreeGrafter"/>
</dbReference>
<dbReference type="FunFam" id="3.40.50.12780:FF:000013">
    <property type="entry name" value="Long-chain-fatty-acid--AMP ligase FadD32"/>
    <property type="match status" value="1"/>
</dbReference>
<evidence type="ECO:0000256" key="2">
    <source>
        <dbReference type="ARBA" id="ARBA00022598"/>
    </source>
</evidence>
<dbReference type="InterPro" id="IPR042099">
    <property type="entry name" value="ANL_N_sf"/>
</dbReference>
<accession>A0A5J5FTT3</accession>
<name>A0A5J5FTT3_9BACL</name>
<dbReference type="Proteomes" id="UP000367750">
    <property type="component" value="Unassembled WGS sequence"/>
</dbReference>
<dbReference type="GO" id="GO:0071766">
    <property type="term" value="P:Actinobacterium-type cell wall biogenesis"/>
    <property type="evidence" value="ECO:0007669"/>
    <property type="project" value="UniProtKB-ARBA"/>
</dbReference>
<dbReference type="Gene3D" id="3.30.300.30">
    <property type="match status" value="1"/>
</dbReference>
<dbReference type="PANTHER" id="PTHR22754:SF32">
    <property type="entry name" value="DISCO-INTERACTING PROTEIN 2"/>
    <property type="match status" value="1"/>
</dbReference>
<dbReference type="GO" id="GO:0005886">
    <property type="term" value="C:plasma membrane"/>
    <property type="evidence" value="ECO:0007669"/>
    <property type="project" value="TreeGrafter"/>
</dbReference>
<evidence type="ECO:0000256" key="3">
    <source>
        <dbReference type="ARBA" id="ARBA00022832"/>
    </source>
</evidence>
<feature type="domain" description="AMP-binding enzyme C-terminal" evidence="8">
    <location>
        <begin position="456"/>
        <end position="568"/>
    </location>
</feature>
<keyword evidence="6" id="KW-0472">Membrane</keyword>
<comment type="similarity">
    <text evidence="1">Belongs to the ATP-dependent AMP-binding enzyme family.</text>
</comment>
<evidence type="ECO:0000313" key="9">
    <source>
        <dbReference type="EMBL" id="KAA8996755.1"/>
    </source>
</evidence>
<feature type="domain" description="AMP-dependent synthetase/ligase" evidence="7">
    <location>
        <begin position="19"/>
        <end position="412"/>
    </location>
</feature>
<dbReference type="EMBL" id="VYKK01000032">
    <property type="protein sequence ID" value="KAA8996755.1"/>
    <property type="molecule type" value="Genomic_DNA"/>
</dbReference>
<dbReference type="GO" id="GO:0016874">
    <property type="term" value="F:ligase activity"/>
    <property type="evidence" value="ECO:0007669"/>
    <property type="project" value="UniProtKB-KW"/>
</dbReference>
<keyword evidence="3" id="KW-0276">Fatty acid metabolism</keyword>
<keyword evidence="6" id="KW-0812">Transmembrane</keyword>